<reference evidence="2 3" key="1">
    <citation type="journal article" date="2021" name="Int. J. Syst. Evol. Microbiol.">
        <title>Halobaculum halophilum sp. nov. and Halobaculum salinum sp. nov., isolated from salt lake and saline soil.</title>
        <authorList>
            <person name="Cui H.L."/>
            <person name="Shi X.W."/>
            <person name="Yin X.M."/>
            <person name="Yang X.Y."/>
            <person name="Hou J."/>
            <person name="Zhu L."/>
        </authorList>
    </citation>
    <scope>NUCLEOTIDE SEQUENCE [LARGE SCALE GENOMIC DNA]</scope>
    <source>
        <strain evidence="2 3">NBRC 109044</strain>
    </source>
</reference>
<dbReference type="EMBL" id="CP081958">
    <property type="protein sequence ID" value="QZP38833.1"/>
    <property type="molecule type" value="Genomic_DNA"/>
</dbReference>
<sequence>MTDDSESQIIHRELDTDVENPGAEIAGIVQEIEGKEATDLSTIYECVDGVLDHVFSTPPSPRAQMQVEFTYESYRITVHQDGEATFLKTD</sequence>
<gene>
    <name evidence="2" type="ORF">K6T50_06765</name>
</gene>
<organism evidence="2 3">
    <name type="scientific">Halobaculum magnesiiphilum</name>
    <dbReference type="NCBI Taxonomy" id="1017351"/>
    <lineage>
        <taxon>Archaea</taxon>
        <taxon>Methanobacteriati</taxon>
        <taxon>Methanobacteriota</taxon>
        <taxon>Stenosarchaea group</taxon>
        <taxon>Halobacteria</taxon>
        <taxon>Halobacteriales</taxon>
        <taxon>Haloferacaceae</taxon>
        <taxon>Halobaculum</taxon>
    </lineage>
</organism>
<proteinExistence type="predicted"/>
<dbReference type="KEGG" id="hmp:K6T50_06765"/>
<dbReference type="AlphaFoldDB" id="A0A8T8WGF7"/>
<dbReference type="Pfam" id="PF18545">
    <property type="entry name" value="HalOD1"/>
    <property type="match status" value="1"/>
</dbReference>
<protein>
    <recommendedName>
        <fullName evidence="1">Halobacterial output domain-containing protein</fullName>
    </recommendedName>
</protein>
<evidence type="ECO:0000259" key="1">
    <source>
        <dbReference type="Pfam" id="PF18545"/>
    </source>
</evidence>
<feature type="domain" description="Halobacterial output" evidence="1">
    <location>
        <begin position="19"/>
        <end position="85"/>
    </location>
</feature>
<dbReference type="GeneID" id="67177829"/>
<evidence type="ECO:0000313" key="3">
    <source>
        <dbReference type="Proteomes" id="UP000826254"/>
    </source>
</evidence>
<keyword evidence="3" id="KW-1185">Reference proteome</keyword>
<dbReference type="RefSeq" id="WP_222608632.1">
    <property type="nucleotide sequence ID" value="NZ_CP081958.1"/>
</dbReference>
<dbReference type="Proteomes" id="UP000826254">
    <property type="component" value="Chromosome"/>
</dbReference>
<name>A0A8T8WGF7_9EURY</name>
<dbReference type="InterPro" id="IPR040624">
    <property type="entry name" value="HalOD1"/>
</dbReference>
<evidence type="ECO:0000313" key="2">
    <source>
        <dbReference type="EMBL" id="QZP38833.1"/>
    </source>
</evidence>
<accession>A0A8T8WGF7</accession>